<dbReference type="GeneID" id="66684751"/>
<dbReference type="PANTHER" id="PTHR34980:SF3">
    <property type="entry name" value="BLR8105 PROTEIN"/>
    <property type="match status" value="1"/>
</dbReference>
<comment type="caution">
    <text evidence="3">The sequence shown here is derived from an EMBL/GenBank/DDBJ whole genome shotgun (WGS) entry which is preliminary data.</text>
</comment>
<name>A0A1A5JHE2_RHILI</name>
<sequence>MNFLFGFSGRIGRAQWWLASFVIVLVWVLVVVGFVAIMAVVEPSGEHKPGELSQGGLSVGIALLVGIVLSCWIKVAAIIKRYHDLNKPGIWFLLTFVPFIGPIWVTVECGFFAGTSGDNDYGPPPGTSDRATFMSDVDAHIARMRAERPVQQQPLSVRMDKASPAQQTTGPTSTTGFGRRGL</sequence>
<protein>
    <recommendedName>
        <fullName evidence="5">DUF805 domain-containing protein</fullName>
    </recommendedName>
</protein>
<gene>
    <name evidence="3" type="ORF">BAE39_11950</name>
</gene>
<dbReference type="PANTHER" id="PTHR34980">
    <property type="entry name" value="INNER MEMBRANE PROTEIN-RELATED-RELATED"/>
    <property type="match status" value="1"/>
</dbReference>
<feature type="transmembrane region" description="Helical" evidence="2">
    <location>
        <begin position="91"/>
        <end position="113"/>
    </location>
</feature>
<organism evidence="3 4">
    <name type="scientific">Rhizobium loti</name>
    <name type="common">Mesorhizobium loti</name>
    <dbReference type="NCBI Taxonomy" id="381"/>
    <lineage>
        <taxon>Bacteria</taxon>
        <taxon>Pseudomonadati</taxon>
        <taxon>Pseudomonadota</taxon>
        <taxon>Alphaproteobacteria</taxon>
        <taxon>Hyphomicrobiales</taxon>
        <taxon>Phyllobacteriaceae</taxon>
        <taxon>Mesorhizobium</taxon>
    </lineage>
</organism>
<evidence type="ECO:0000256" key="2">
    <source>
        <dbReference type="SAM" id="Phobius"/>
    </source>
</evidence>
<dbReference type="Proteomes" id="UP000093748">
    <property type="component" value="Unassembled WGS sequence"/>
</dbReference>
<feature type="region of interest" description="Disordered" evidence="1">
    <location>
        <begin position="152"/>
        <end position="182"/>
    </location>
</feature>
<dbReference type="GO" id="GO:0005886">
    <property type="term" value="C:plasma membrane"/>
    <property type="evidence" value="ECO:0007669"/>
    <property type="project" value="TreeGrafter"/>
</dbReference>
<evidence type="ECO:0008006" key="5">
    <source>
        <dbReference type="Google" id="ProtNLM"/>
    </source>
</evidence>
<dbReference type="Pfam" id="PF05656">
    <property type="entry name" value="DUF805"/>
    <property type="match status" value="1"/>
</dbReference>
<keyword evidence="2" id="KW-0812">Transmembrane</keyword>
<dbReference type="RefSeq" id="WP_051401940.1">
    <property type="nucleotide sequence ID" value="NZ_LZTH01000045.1"/>
</dbReference>
<accession>A0A1A5JHE2</accession>
<proteinExistence type="predicted"/>
<keyword evidence="2" id="KW-0472">Membrane</keyword>
<evidence type="ECO:0000313" key="3">
    <source>
        <dbReference type="EMBL" id="OBP76789.1"/>
    </source>
</evidence>
<dbReference type="EMBL" id="LZTJ01000012">
    <property type="protein sequence ID" value="OBP76789.1"/>
    <property type="molecule type" value="Genomic_DNA"/>
</dbReference>
<feature type="compositionally biased region" description="Polar residues" evidence="1">
    <location>
        <begin position="164"/>
        <end position="176"/>
    </location>
</feature>
<feature type="transmembrane region" description="Helical" evidence="2">
    <location>
        <begin position="16"/>
        <end position="41"/>
    </location>
</feature>
<dbReference type="InterPro" id="IPR008523">
    <property type="entry name" value="DUF805"/>
</dbReference>
<evidence type="ECO:0000313" key="4">
    <source>
        <dbReference type="Proteomes" id="UP000093748"/>
    </source>
</evidence>
<dbReference type="OrthoDB" id="9812349at2"/>
<evidence type="ECO:0000256" key="1">
    <source>
        <dbReference type="SAM" id="MobiDB-lite"/>
    </source>
</evidence>
<feature type="transmembrane region" description="Helical" evidence="2">
    <location>
        <begin position="61"/>
        <end position="79"/>
    </location>
</feature>
<dbReference type="AlphaFoldDB" id="A0A1A5JHE2"/>
<keyword evidence="2" id="KW-1133">Transmembrane helix</keyword>
<reference evidence="4" key="1">
    <citation type="submission" date="2016-06" db="EMBL/GenBank/DDBJ databases">
        <title>NZP2037 Pacbio-Illumina hybrid assembly.</title>
        <authorList>
            <person name="Ramsay J.P."/>
        </authorList>
    </citation>
    <scope>NUCLEOTIDE SEQUENCE [LARGE SCALE GENOMIC DNA]</scope>
    <source>
        <strain evidence="4">R7ANS::ICEMlSym2042</strain>
    </source>
</reference>